<protein>
    <recommendedName>
        <fullName evidence="6">DUF202 domain-containing protein</fullName>
    </recommendedName>
</protein>
<feature type="transmembrane region" description="Helical" evidence="5">
    <location>
        <begin position="233"/>
        <end position="261"/>
    </location>
</feature>
<evidence type="ECO:0000256" key="1">
    <source>
        <dbReference type="ARBA" id="ARBA00004127"/>
    </source>
</evidence>
<comment type="caution">
    <text evidence="7">The sequence shown here is derived from an EMBL/GenBank/DDBJ whole genome shotgun (WGS) entry which is preliminary data.</text>
</comment>
<dbReference type="Proteomes" id="UP001152607">
    <property type="component" value="Unassembled WGS sequence"/>
</dbReference>
<evidence type="ECO:0000313" key="7">
    <source>
        <dbReference type="EMBL" id="CAI6279865.1"/>
    </source>
</evidence>
<evidence type="ECO:0000256" key="3">
    <source>
        <dbReference type="ARBA" id="ARBA00022989"/>
    </source>
</evidence>
<dbReference type="AlphaFoldDB" id="A0A9W4U570"/>
<feature type="transmembrane region" description="Helical" evidence="5">
    <location>
        <begin position="273"/>
        <end position="298"/>
    </location>
</feature>
<sequence>MLCCVYELCIDRIYCVLIERRMCVVPCCLSSFYEICFDVSWTSVYLIFECSDSFPDILQLVSLLSRFVPLSASQNLQMDASYPPQASPLALPPGYLDAPSVASHPDSEEATQHERHPIAQELDTIRGRAAATSDAIISSTETTYIPDNQSQEQQCEGRWQLPHRSLPVQYNRFVKFWTTHVDITIDEGAHRDHLALERTFLGYLRTSLALAMAGVLTAQLFHLQRSVYPNPTMGFFVVGIPLSVTFIGFGMVVLLVGAYRFWLQQNAIVRGKIYAGGWDIVCLMVLSILICTAAFALVTTVDIMKTYF</sequence>
<reference evidence="7" key="1">
    <citation type="submission" date="2023-01" db="EMBL/GenBank/DDBJ databases">
        <authorList>
            <person name="Van Ghelder C."/>
            <person name="Rancurel C."/>
        </authorList>
    </citation>
    <scope>NUCLEOTIDE SEQUENCE</scope>
    <source>
        <strain evidence="7">CNCM I-4278</strain>
    </source>
</reference>
<feature type="domain" description="DUF202" evidence="6">
    <location>
        <begin position="191"/>
        <end position="266"/>
    </location>
</feature>
<keyword evidence="2 5" id="KW-0812">Transmembrane</keyword>
<dbReference type="InterPro" id="IPR003807">
    <property type="entry name" value="DUF202"/>
</dbReference>
<evidence type="ECO:0000259" key="6">
    <source>
        <dbReference type="Pfam" id="PF02656"/>
    </source>
</evidence>
<dbReference type="PANTHER" id="PTHR34187:SF1">
    <property type="entry name" value="DUF202 DOMAIN-CONTAINING PROTEIN"/>
    <property type="match status" value="1"/>
</dbReference>
<gene>
    <name evidence="7" type="ORF">PDIGIT_LOCUS2066</name>
</gene>
<organism evidence="7 8">
    <name type="scientific">Periconia digitata</name>
    <dbReference type="NCBI Taxonomy" id="1303443"/>
    <lineage>
        <taxon>Eukaryota</taxon>
        <taxon>Fungi</taxon>
        <taxon>Dikarya</taxon>
        <taxon>Ascomycota</taxon>
        <taxon>Pezizomycotina</taxon>
        <taxon>Dothideomycetes</taxon>
        <taxon>Pleosporomycetidae</taxon>
        <taxon>Pleosporales</taxon>
        <taxon>Massarineae</taxon>
        <taxon>Periconiaceae</taxon>
        <taxon>Periconia</taxon>
    </lineage>
</organism>
<keyword evidence="8" id="KW-1185">Reference proteome</keyword>
<evidence type="ECO:0000256" key="2">
    <source>
        <dbReference type="ARBA" id="ARBA00022692"/>
    </source>
</evidence>
<dbReference type="GO" id="GO:0012505">
    <property type="term" value="C:endomembrane system"/>
    <property type="evidence" value="ECO:0007669"/>
    <property type="project" value="UniProtKB-SubCell"/>
</dbReference>
<dbReference type="InterPro" id="IPR052053">
    <property type="entry name" value="IM_YidH-like"/>
</dbReference>
<keyword evidence="4 5" id="KW-0472">Membrane</keyword>
<evidence type="ECO:0000313" key="8">
    <source>
        <dbReference type="Proteomes" id="UP001152607"/>
    </source>
</evidence>
<keyword evidence="3 5" id="KW-1133">Transmembrane helix</keyword>
<dbReference type="Pfam" id="PF02656">
    <property type="entry name" value="DUF202"/>
    <property type="match status" value="1"/>
</dbReference>
<evidence type="ECO:0000256" key="4">
    <source>
        <dbReference type="ARBA" id="ARBA00023136"/>
    </source>
</evidence>
<name>A0A9W4U570_9PLEO</name>
<dbReference type="PANTHER" id="PTHR34187">
    <property type="entry name" value="FGR18P"/>
    <property type="match status" value="1"/>
</dbReference>
<feature type="transmembrane region" description="Helical" evidence="5">
    <location>
        <begin position="200"/>
        <end position="221"/>
    </location>
</feature>
<proteinExistence type="predicted"/>
<evidence type="ECO:0000256" key="5">
    <source>
        <dbReference type="SAM" id="Phobius"/>
    </source>
</evidence>
<comment type="subcellular location">
    <subcellularLocation>
        <location evidence="1">Endomembrane system</location>
        <topology evidence="1">Multi-pass membrane protein</topology>
    </subcellularLocation>
</comment>
<accession>A0A9W4U570</accession>
<dbReference type="OrthoDB" id="199599at2759"/>
<dbReference type="EMBL" id="CAOQHR010000001">
    <property type="protein sequence ID" value="CAI6279865.1"/>
    <property type="molecule type" value="Genomic_DNA"/>
</dbReference>